<accession>A0ABP8MSX6</accession>
<organism evidence="1 2">
    <name type="scientific">Rurimicrobium arvi</name>
    <dbReference type="NCBI Taxonomy" id="2049916"/>
    <lineage>
        <taxon>Bacteria</taxon>
        <taxon>Pseudomonadati</taxon>
        <taxon>Bacteroidota</taxon>
        <taxon>Chitinophagia</taxon>
        <taxon>Chitinophagales</taxon>
        <taxon>Chitinophagaceae</taxon>
        <taxon>Rurimicrobium</taxon>
    </lineage>
</organism>
<dbReference type="Proteomes" id="UP001501410">
    <property type="component" value="Unassembled WGS sequence"/>
</dbReference>
<reference evidence="2" key="1">
    <citation type="journal article" date="2019" name="Int. J. Syst. Evol. Microbiol.">
        <title>The Global Catalogue of Microorganisms (GCM) 10K type strain sequencing project: providing services to taxonomists for standard genome sequencing and annotation.</title>
        <authorList>
            <consortium name="The Broad Institute Genomics Platform"/>
            <consortium name="The Broad Institute Genome Sequencing Center for Infectious Disease"/>
            <person name="Wu L."/>
            <person name="Ma J."/>
        </authorList>
    </citation>
    <scope>NUCLEOTIDE SEQUENCE [LARGE SCALE GENOMIC DNA]</scope>
    <source>
        <strain evidence="2">JCM 31921</strain>
    </source>
</reference>
<dbReference type="EMBL" id="BAABEZ010000022">
    <property type="protein sequence ID" value="GAA4455546.1"/>
    <property type="molecule type" value="Genomic_DNA"/>
</dbReference>
<evidence type="ECO:0000313" key="1">
    <source>
        <dbReference type="EMBL" id="GAA4455546.1"/>
    </source>
</evidence>
<protein>
    <submittedName>
        <fullName evidence="1">Uncharacterized protein</fullName>
    </submittedName>
</protein>
<name>A0ABP8MSX6_9BACT</name>
<dbReference type="RefSeq" id="WP_344826079.1">
    <property type="nucleotide sequence ID" value="NZ_BAABEZ010000022.1"/>
</dbReference>
<sequence length="44" mass="4881">MNELPQNLNQISLEKKLDLIESFLNASTIDSGASETNEILVFNS</sequence>
<gene>
    <name evidence="1" type="ORF">GCM10023092_19390</name>
</gene>
<keyword evidence="2" id="KW-1185">Reference proteome</keyword>
<proteinExistence type="predicted"/>
<evidence type="ECO:0000313" key="2">
    <source>
        <dbReference type="Proteomes" id="UP001501410"/>
    </source>
</evidence>
<comment type="caution">
    <text evidence="1">The sequence shown here is derived from an EMBL/GenBank/DDBJ whole genome shotgun (WGS) entry which is preliminary data.</text>
</comment>